<dbReference type="RefSeq" id="WP_090918673.1">
    <property type="nucleotide sequence ID" value="NZ_FMVM01000006.1"/>
</dbReference>
<accession>A0A1G5GXH5</accession>
<sequence>MMQTSIADILPQCQHEPGKVGGRYYASEPRKRETISSMLLIDHGEGQYMMDLWSEASSHAYWEGQITSLLDTLSYSSIYVTVPASFPWERLGYKADVLAHRYRFYGDLKHISVPVMPDLNGKWLPAEGQEEVMAHLLQSSDPTCPGIQAARKAVDEIYEGLYGRLLEGSGLVELEGTKIGGCLLSDEFDSILLSHIFTMPAAKRKGWARWLVAYALHQCSSDPEKQIKASLDANNQGSYRLMSALPLQQVPELIHVCRIRKEREPS</sequence>
<organism evidence="1 2">
    <name type="scientific">Paenibacillus polysaccharolyticus</name>
    <dbReference type="NCBI Taxonomy" id="582692"/>
    <lineage>
        <taxon>Bacteria</taxon>
        <taxon>Bacillati</taxon>
        <taxon>Bacillota</taxon>
        <taxon>Bacilli</taxon>
        <taxon>Bacillales</taxon>
        <taxon>Paenibacillaceae</taxon>
        <taxon>Paenibacillus</taxon>
    </lineage>
</organism>
<dbReference type="Gene3D" id="3.40.630.30">
    <property type="match status" value="1"/>
</dbReference>
<dbReference type="STRING" id="582692.SAMN05720606_106100"/>
<reference evidence="2" key="1">
    <citation type="submission" date="2016-10" db="EMBL/GenBank/DDBJ databases">
        <authorList>
            <person name="Varghese N."/>
            <person name="Submissions S."/>
        </authorList>
    </citation>
    <scope>NUCLEOTIDE SEQUENCE [LARGE SCALE GENOMIC DNA]</scope>
    <source>
        <strain evidence="2">BL9</strain>
    </source>
</reference>
<evidence type="ECO:0008006" key="3">
    <source>
        <dbReference type="Google" id="ProtNLM"/>
    </source>
</evidence>
<dbReference type="InterPro" id="IPR016181">
    <property type="entry name" value="Acyl_CoA_acyltransferase"/>
</dbReference>
<evidence type="ECO:0000313" key="2">
    <source>
        <dbReference type="Proteomes" id="UP000198538"/>
    </source>
</evidence>
<proteinExistence type="predicted"/>
<dbReference type="EMBL" id="FMVM01000006">
    <property type="protein sequence ID" value="SCY56246.1"/>
    <property type="molecule type" value="Genomic_DNA"/>
</dbReference>
<dbReference type="SUPFAM" id="SSF55729">
    <property type="entry name" value="Acyl-CoA N-acyltransferases (Nat)"/>
    <property type="match status" value="1"/>
</dbReference>
<protein>
    <recommendedName>
        <fullName evidence="3">N-acetyltransferase domain-containing protein</fullName>
    </recommendedName>
</protein>
<evidence type="ECO:0000313" key="1">
    <source>
        <dbReference type="EMBL" id="SCY56246.1"/>
    </source>
</evidence>
<name>A0A1G5GXH5_9BACL</name>
<dbReference type="AlphaFoldDB" id="A0A1G5GXH5"/>
<keyword evidence="2" id="KW-1185">Reference proteome</keyword>
<dbReference type="Proteomes" id="UP000198538">
    <property type="component" value="Unassembled WGS sequence"/>
</dbReference>
<gene>
    <name evidence="1" type="ORF">SAMN05720606_106100</name>
</gene>